<evidence type="ECO:0000313" key="1">
    <source>
        <dbReference type="EMBL" id="KAJ9628320.1"/>
    </source>
</evidence>
<dbReference type="InterPro" id="IPR035959">
    <property type="entry name" value="RutC-like_sf"/>
</dbReference>
<dbReference type="AlphaFoldDB" id="A0AA38XY99"/>
<proteinExistence type="predicted"/>
<dbReference type="Gene3D" id="3.30.1330.40">
    <property type="entry name" value="RutC-like"/>
    <property type="match status" value="1"/>
</dbReference>
<evidence type="ECO:0000313" key="2">
    <source>
        <dbReference type="Proteomes" id="UP001172681"/>
    </source>
</evidence>
<accession>A0AA38XY99</accession>
<keyword evidence="2" id="KW-1185">Reference proteome</keyword>
<sequence>MVNVEAWNRSYPHKVVDLEALRAYKGKMSHIRCVNYPGYETIAEKYGLSAAVCISAGARLVVTSGHVGMDEERNMKVDLREQMVLAFKNVERSIHACDPSLTADQIWGSVYKVTSYHVGSVDEGVTDLLASVAKEYMGIHRPAWAAVGVETLAAGTFEMCVSAALPGAREAANRSISNI</sequence>
<dbReference type="EMBL" id="JAPDRN010000072">
    <property type="protein sequence ID" value="KAJ9628320.1"/>
    <property type="molecule type" value="Genomic_DNA"/>
</dbReference>
<protein>
    <submittedName>
        <fullName evidence="1">Uncharacterized protein</fullName>
    </submittedName>
</protein>
<dbReference type="InterPro" id="IPR006175">
    <property type="entry name" value="YjgF/YER057c/UK114"/>
</dbReference>
<comment type="caution">
    <text evidence="1">The sequence shown here is derived from an EMBL/GenBank/DDBJ whole genome shotgun (WGS) entry which is preliminary data.</text>
</comment>
<dbReference type="SUPFAM" id="SSF55298">
    <property type="entry name" value="YjgF-like"/>
    <property type="match status" value="1"/>
</dbReference>
<gene>
    <name evidence="1" type="ORF">H2204_009295</name>
</gene>
<name>A0AA38XY99_9EURO</name>
<dbReference type="Proteomes" id="UP001172681">
    <property type="component" value="Unassembled WGS sequence"/>
</dbReference>
<organism evidence="1 2">
    <name type="scientific">Knufia peltigerae</name>
    <dbReference type="NCBI Taxonomy" id="1002370"/>
    <lineage>
        <taxon>Eukaryota</taxon>
        <taxon>Fungi</taxon>
        <taxon>Dikarya</taxon>
        <taxon>Ascomycota</taxon>
        <taxon>Pezizomycotina</taxon>
        <taxon>Eurotiomycetes</taxon>
        <taxon>Chaetothyriomycetidae</taxon>
        <taxon>Chaetothyriales</taxon>
        <taxon>Trichomeriaceae</taxon>
        <taxon>Knufia</taxon>
    </lineage>
</organism>
<dbReference type="Pfam" id="PF01042">
    <property type="entry name" value="Ribonuc_L-PSP"/>
    <property type="match status" value="1"/>
</dbReference>
<reference evidence="1" key="1">
    <citation type="submission" date="2022-10" db="EMBL/GenBank/DDBJ databases">
        <title>Culturing micro-colonial fungi from biological soil crusts in the Mojave desert and describing Neophaeococcomyces mojavensis, and introducing the new genera and species Taxawa tesnikishii.</title>
        <authorList>
            <person name="Kurbessoian T."/>
            <person name="Stajich J.E."/>
        </authorList>
    </citation>
    <scope>NUCLEOTIDE SEQUENCE</scope>
    <source>
        <strain evidence="1">TK_35</strain>
    </source>
</reference>